<evidence type="ECO:0000313" key="4">
    <source>
        <dbReference type="WBParaSite" id="MBELARI_LOCUS20602"/>
    </source>
</evidence>
<evidence type="ECO:0000256" key="1">
    <source>
        <dbReference type="SAM" id="MobiDB-lite"/>
    </source>
</evidence>
<dbReference type="GO" id="GO:0045944">
    <property type="term" value="P:positive regulation of transcription by RNA polymerase II"/>
    <property type="evidence" value="ECO:0007669"/>
    <property type="project" value="TreeGrafter"/>
</dbReference>
<protein>
    <recommendedName>
        <fullName evidence="2">BHLH domain-containing protein</fullName>
    </recommendedName>
</protein>
<dbReference type="GO" id="GO:0070888">
    <property type="term" value="F:E-box binding"/>
    <property type="evidence" value="ECO:0007669"/>
    <property type="project" value="TreeGrafter"/>
</dbReference>
<name>A0AAF3F254_9BILA</name>
<keyword evidence="3" id="KW-1185">Reference proteome</keyword>
<dbReference type="PANTHER" id="PTHR19290:SF164">
    <property type="entry name" value="BHLH DOMAIN-CONTAINING PROTEIN"/>
    <property type="match status" value="1"/>
</dbReference>
<sequence>MSTSGSDNQTPSPSSRGSFVEKLLNDDDLEPYVRRKNSESEAKRRMEGLNEEEQNVLRTSINSRERKRMHDLNDAMDDLRSCLPKVYTDGPGARRLSKINTLMLAANRIRQLIQLNEKLVSENAHLRSLSSSSQSQFKEDVPPSDLPIPTQSSTPRITTIGGTIVIE</sequence>
<dbReference type="Proteomes" id="UP000887575">
    <property type="component" value="Unassembled WGS sequence"/>
</dbReference>
<dbReference type="Gene3D" id="4.10.280.10">
    <property type="entry name" value="Helix-loop-helix DNA-binding domain"/>
    <property type="match status" value="1"/>
</dbReference>
<dbReference type="PROSITE" id="PS50888">
    <property type="entry name" value="BHLH"/>
    <property type="match status" value="1"/>
</dbReference>
<feature type="region of interest" description="Disordered" evidence="1">
    <location>
        <begin position="1"/>
        <end position="54"/>
    </location>
</feature>
<accession>A0AAF3F254</accession>
<evidence type="ECO:0000313" key="3">
    <source>
        <dbReference type="Proteomes" id="UP000887575"/>
    </source>
</evidence>
<dbReference type="AlphaFoldDB" id="A0AAF3F254"/>
<dbReference type="Pfam" id="PF00010">
    <property type="entry name" value="HLH"/>
    <property type="match status" value="1"/>
</dbReference>
<dbReference type="CDD" id="cd11390">
    <property type="entry name" value="bHLH_TS"/>
    <property type="match status" value="1"/>
</dbReference>
<evidence type="ECO:0000259" key="2">
    <source>
        <dbReference type="PROSITE" id="PS50888"/>
    </source>
</evidence>
<dbReference type="GO" id="GO:0046983">
    <property type="term" value="F:protein dimerization activity"/>
    <property type="evidence" value="ECO:0007669"/>
    <property type="project" value="InterPro"/>
</dbReference>
<dbReference type="WBParaSite" id="MBELARI_LOCUS20602">
    <property type="protein sequence ID" value="MBELARI_LOCUS20602"/>
    <property type="gene ID" value="MBELARI_LOCUS20602"/>
</dbReference>
<dbReference type="GO" id="GO:0005634">
    <property type="term" value="C:nucleus"/>
    <property type="evidence" value="ECO:0007669"/>
    <property type="project" value="TreeGrafter"/>
</dbReference>
<dbReference type="GO" id="GO:0007423">
    <property type="term" value="P:sensory organ development"/>
    <property type="evidence" value="ECO:0007669"/>
    <property type="project" value="TreeGrafter"/>
</dbReference>
<dbReference type="InterPro" id="IPR050359">
    <property type="entry name" value="bHLH_transcription_factors"/>
</dbReference>
<dbReference type="InterPro" id="IPR011598">
    <property type="entry name" value="bHLH_dom"/>
</dbReference>
<dbReference type="InterPro" id="IPR036638">
    <property type="entry name" value="HLH_DNA-bd_sf"/>
</dbReference>
<feature type="region of interest" description="Disordered" evidence="1">
    <location>
        <begin position="129"/>
        <end position="155"/>
    </location>
</feature>
<dbReference type="PANTHER" id="PTHR19290">
    <property type="entry name" value="BASIC HELIX-LOOP-HELIX PROTEIN NEUROGENIN-RELATED"/>
    <property type="match status" value="1"/>
</dbReference>
<dbReference type="GO" id="GO:0000981">
    <property type="term" value="F:DNA-binding transcription factor activity, RNA polymerase II-specific"/>
    <property type="evidence" value="ECO:0007669"/>
    <property type="project" value="TreeGrafter"/>
</dbReference>
<feature type="domain" description="BHLH" evidence="2">
    <location>
        <begin position="56"/>
        <end position="112"/>
    </location>
</feature>
<dbReference type="SMART" id="SM00353">
    <property type="entry name" value="HLH"/>
    <property type="match status" value="1"/>
</dbReference>
<feature type="compositionally biased region" description="Polar residues" evidence="1">
    <location>
        <begin position="1"/>
        <end position="17"/>
    </location>
</feature>
<reference evidence="4" key="1">
    <citation type="submission" date="2024-02" db="UniProtKB">
        <authorList>
            <consortium name="WormBaseParasite"/>
        </authorList>
    </citation>
    <scope>IDENTIFICATION</scope>
</reference>
<proteinExistence type="predicted"/>
<dbReference type="SUPFAM" id="SSF47459">
    <property type="entry name" value="HLH, helix-loop-helix DNA-binding domain"/>
    <property type="match status" value="1"/>
</dbReference>
<dbReference type="GO" id="GO:0061564">
    <property type="term" value="P:axon development"/>
    <property type="evidence" value="ECO:0007669"/>
    <property type="project" value="TreeGrafter"/>
</dbReference>
<feature type="compositionally biased region" description="Basic and acidic residues" evidence="1">
    <location>
        <begin position="31"/>
        <end position="48"/>
    </location>
</feature>
<organism evidence="3 4">
    <name type="scientific">Mesorhabditis belari</name>
    <dbReference type="NCBI Taxonomy" id="2138241"/>
    <lineage>
        <taxon>Eukaryota</taxon>
        <taxon>Metazoa</taxon>
        <taxon>Ecdysozoa</taxon>
        <taxon>Nematoda</taxon>
        <taxon>Chromadorea</taxon>
        <taxon>Rhabditida</taxon>
        <taxon>Rhabditina</taxon>
        <taxon>Rhabditomorpha</taxon>
        <taxon>Rhabditoidea</taxon>
        <taxon>Rhabditidae</taxon>
        <taxon>Mesorhabditinae</taxon>
        <taxon>Mesorhabditis</taxon>
    </lineage>
</organism>